<evidence type="ECO:0000259" key="6">
    <source>
        <dbReference type="PROSITE" id="PS50021"/>
    </source>
</evidence>
<feature type="compositionally biased region" description="Basic and acidic residues" evidence="5">
    <location>
        <begin position="990"/>
        <end position="1005"/>
    </location>
</feature>
<dbReference type="GO" id="GO:0001725">
    <property type="term" value="C:stress fiber"/>
    <property type="evidence" value="ECO:0007669"/>
    <property type="project" value="TreeGrafter"/>
</dbReference>
<feature type="region of interest" description="Disordered" evidence="5">
    <location>
        <begin position="450"/>
        <end position="523"/>
    </location>
</feature>
<dbReference type="GO" id="GO:0005737">
    <property type="term" value="C:cytoplasm"/>
    <property type="evidence" value="ECO:0007669"/>
    <property type="project" value="TreeGrafter"/>
</dbReference>
<feature type="region of interest" description="Disordered" evidence="5">
    <location>
        <begin position="282"/>
        <end position="429"/>
    </location>
</feature>
<feature type="compositionally biased region" description="Low complexity" evidence="5">
    <location>
        <begin position="287"/>
        <end position="299"/>
    </location>
</feature>
<dbReference type="OrthoDB" id="206130at2759"/>
<evidence type="ECO:0000313" key="9">
    <source>
        <dbReference type="Proteomes" id="UP000288216"/>
    </source>
</evidence>
<dbReference type="SMART" id="SM00243">
    <property type="entry name" value="GAS2"/>
    <property type="match status" value="1"/>
</dbReference>
<dbReference type="GO" id="GO:0005884">
    <property type="term" value="C:actin filament"/>
    <property type="evidence" value="ECO:0007669"/>
    <property type="project" value="TreeGrafter"/>
</dbReference>
<feature type="compositionally biased region" description="Polar residues" evidence="5">
    <location>
        <begin position="591"/>
        <end position="611"/>
    </location>
</feature>
<dbReference type="SUPFAM" id="SSF47576">
    <property type="entry name" value="Calponin-homology domain, CH-domain"/>
    <property type="match status" value="1"/>
</dbReference>
<dbReference type="OMA" id="GPHWRND"/>
<evidence type="ECO:0008006" key="10">
    <source>
        <dbReference type="Google" id="ProtNLM"/>
    </source>
</evidence>
<dbReference type="InterPro" id="IPR001715">
    <property type="entry name" value="CH_dom"/>
</dbReference>
<feature type="compositionally biased region" description="Basic residues" evidence="5">
    <location>
        <begin position="961"/>
        <end position="970"/>
    </location>
</feature>
<dbReference type="Proteomes" id="UP000288216">
    <property type="component" value="Unassembled WGS sequence"/>
</dbReference>
<evidence type="ECO:0000256" key="3">
    <source>
        <dbReference type="ARBA" id="ARBA00023212"/>
    </source>
</evidence>
<feature type="compositionally biased region" description="Basic and acidic residues" evidence="5">
    <location>
        <begin position="922"/>
        <end position="932"/>
    </location>
</feature>
<feature type="compositionally biased region" description="Polar residues" evidence="5">
    <location>
        <begin position="572"/>
        <end position="582"/>
    </location>
</feature>
<keyword evidence="9" id="KW-1185">Reference proteome</keyword>
<feature type="compositionally biased region" description="Polar residues" evidence="5">
    <location>
        <begin position="481"/>
        <end position="494"/>
    </location>
</feature>
<feature type="region of interest" description="Disordered" evidence="5">
    <location>
        <begin position="571"/>
        <end position="617"/>
    </location>
</feature>
<feature type="compositionally biased region" description="Polar residues" evidence="5">
    <location>
        <begin position="309"/>
        <end position="329"/>
    </location>
</feature>
<evidence type="ECO:0000256" key="4">
    <source>
        <dbReference type="ARBA" id="ARBA00038441"/>
    </source>
</evidence>
<evidence type="ECO:0000256" key="5">
    <source>
        <dbReference type="SAM" id="MobiDB-lite"/>
    </source>
</evidence>
<feature type="region of interest" description="Disordered" evidence="5">
    <location>
        <begin position="635"/>
        <end position="670"/>
    </location>
</feature>
<feature type="compositionally biased region" description="Polar residues" evidence="5">
    <location>
        <begin position="866"/>
        <end position="887"/>
    </location>
</feature>
<dbReference type="GO" id="GO:0008093">
    <property type="term" value="F:cytoskeletal anchor activity"/>
    <property type="evidence" value="ECO:0007669"/>
    <property type="project" value="TreeGrafter"/>
</dbReference>
<protein>
    <recommendedName>
        <fullName evidence="10">GAR domain-containing protein</fullName>
    </recommendedName>
</protein>
<evidence type="ECO:0000256" key="2">
    <source>
        <dbReference type="ARBA" id="ARBA00022490"/>
    </source>
</evidence>
<dbReference type="PANTHER" id="PTHR46756:SF18">
    <property type="entry name" value="GAS2-LIKE PROTEIN PICKLED EGGS"/>
    <property type="match status" value="1"/>
</dbReference>
<dbReference type="GO" id="GO:0001578">
    <property type="term" value="P:microtubule bundle formation"/>
    <property type="evidence" value="ECO:0007669"/>
    <property type="project" value="TreeGrafter"/>
</dbReference>
<sequence length="1005" mass="112370">EMANQSNIQLAVSKSIRPFKSSEEYLYAMKEDLAEWLNALYDLDIHVDNFMESLETGCALCQHANNVNHAALDFVSRWPEAAGRMRIPGTEVVFASRNVPAGSFVARDNVSNFIGWCRRDLAVRDALMFETDDLVLRKNEKNFVLCLLEVARRGSRLGMLAPTLIQMEEEIDEEIRGEALEEPPGQEEAFRPRAQRRLCDFKNLDAMVREILGYCTCPSQFPMTKVSEGKYKVGETNTLIFIRVLRNHVMVRVGGGWDTLEHYLNKHDPCRCSSFLHRPAPSRYAKTGLSTSPRTSRTPSPGPGHYPEGSSTQKMHETNVQMDSRTPSATELAPMKQTPIGTTNTESKNPTARHQNASINPARRPVEVNKRSTQSLSGLAGRPSQSYAPSKPRQSSPGRPRESSTPRRQPGDRENIPTQARRQKTPLSACKALSDDGILIINRTAGEHVIKRNEAQQDSKRRTAQMRRKSDSSDPSAGCEGQSQYPSTTLQSHGTARISREPNRAVSQNMAVSKKEKSQNSDDVLMINRGKEGLHSWVWADETKNDKGKPNKRMPRAKSPAPFALNHLHATQAETKCPTSAVTKGKKSVPFRSSSPGPKTSLSRQPMPSSRTGRRNPQMLYYDNQNTLNVCVDSHGSDCSDTNGCPPSPSSETGGSEEIFNSTQSHDPNKEQELYRSFEQEFLANTKQVMPESGGNETVVMFLDTNSAQPVQKAEQRMTDSAYCSTTSSTSSINVVNKRQNHLGERQKEDAEKLTPMPLGHSYSDCNSVVSEIQEGYGQADTVDGSEWNVGCHNVLKTIENVREPILSSPLAEKKFYMMDLHNVSSQSGPPEQEEEQNEDTPYTEQEDFNTVDKITTLNMDDDQGNENSEGSFIETSSESSINVQLNSRRKSAVQMRPKKGLKKPDRVPSVYKMKLRPKIRPRTDNRPERRPSQIPTPVSCRPALKSPRSPQISLQDGSHSRRKLKQKILLHKEELQSSREDLLPSPTSDGRETPPVNHDEDSWV</sequence>
<dbReference type="CDD" id="cd21268">
    <property type="entry name" value="CH_GAS2L1_2"/>
    <property type="match status" value="1"/>
</dbReference>
<dbReference type="Pfam" id="PF00307">
    <property type="entry name" value="CH"/>
    <property type="match status" value="1"/>
</dbReference>
<evidence type="ECO:0000256" key="1">
    <source>
        <dbReference type="ARBA" id="ARBA00004245"/>
    </source>
</evidence>
<comment type="subcellular location">
    <subcellularLocation>
        <location evidence="1">Cytoplasm</location>
        <location evidence="1">Cytoskeleton</location>
    </subcellularLocation>
</comment>
<feature type="region of interest" description="Disordered" evidence="5">
    <location>
        <begin position="823"/>
        <end position="1005"/>
    </location>
</feature>
<proteinExistence type="inferred from homology"/>
<evidence type="ECO:0000313" key="8">
    <source>
        <dbReference type="EMBL" id="GCB67625.1"/>
    </source>
</evidence>
<dbReference type="GO" id="GO:0031110">
    <property type="term" value="P:regulation of microtubule polymerization or depolymerization"/>
    <property type="evidence" value="ECO:0007669"/>
    <property type="project" value="TreeGrafter"/>
</dbReference>
<keyword evidence="3" id="KW-0206">Cytoskeleton</keyword>
<dbReference type="GO" id="GO:0051764">
    <property type="term" value="P:actin crosslink formation"/>
    <property type="evidence" value="ECO:0007669"/>
    <property type="project" value="TreeGrafter"/>
</dbReference>
<feature type="compositionally biased region" description="Polar residues" evidence="5">
    <location>
        <begin position="949"/>
        <end position="958"/>
    </location>
</feature>
<dbReference type="GO" id="GO:1904825">
    <property type="term" value="P:protein localization to microtubule plus-end"/>
    <property type="evidence" value="ECO:0007669"/>
    <property type="project" value="TreeGrafter"/>
</dbReference>
<dbReference type="SUPFAM" id="SSF143575">
    <property type="entry name" value="GAS2 domain-like"/>
    <property type="match status" value="1"/>
</dbReference>
<comment type="similarity">
    <text evidence="4">Belongs to the GAS2 family.</text>
</comment>
<organism evidence="8 9">
    <name type="scientific">Scyliorhinus torazame</name>
    <name type="common">Cloudy catshark</name>
    <name type="synonym">Catulus torazame</name>
    <dbReference type="NCBI Taxonomy" id="75743"/>
    <lineage>
        <taxon>Eukaryota</taxon>
        <taxon>Metazoa</taxon>
        <taxon>Chordata</taxon>
        <taxon>Craniata</taxon>
        <taxon>Vertebrata</taxon>
        <taxon>Chondrichthyes</taxon>
        <taxon>Elasmobranchii</taxon>
        <taxon>Galeomorphii</taxon>
        <taxon>Galeoidea</taxon>
        <taxon>Carcharhiniformes</taxon>
        <taxon>Scyliorhinidae</taxon>
        <taxon>Scyliorhinus</taxon>
    </lineage>
</organism>
<dbReference type="Pfam" id="PF02187">
    <property type="entry name" value="GAS2"/>
    <property type="match status" value="1"/>
</dbReference>
<dbReference type="Gene3D" id="1.10.418.10">
    <property type="entry name" value="Calponin-like domain"/>
    <property type="match status" value="1"/>
</dbReference>
<dbReference type="PANTHER" id="PTHR46756">
    <property type="entry name" value="TRANSGELIN"/>
    <property type="match status" value="1"/>
</dbReference>
<comment type="caution">
    <text evidence="8">The sequence shown here is derived from an EMBL/GenBank/DDBJ whole genome shotgun (WGS) entry which is preliminary data.</text>
</comment>
<dbReference type="GO" id="GO:0051015">
    <property type="term" value="F:actin filament binding"/>
    <property type="evidence" value="ECO:0007669"/>
    <property type="project" value="TreeGrafter"/>
</dbReference>
<feature type="non-terminal residue" evidence="8">
    <location>
        <position position="1"/>
    </location>
</feature>
<feature type="compositionally biased region" description="Basic residues" evidence="5">
    <location>
        <begin position="888"/>
        <end position="902"/>
    </location>
</feature>
<feature type="region of interest" description="Disordered" evidence="5">
    <location>
        <begin position="539"/>
        <end position="559"/>
    </location>
</feature>
<evidence type="ECO:0000259" key="7">
    <source>
        <dbReference type="PROSITE" id="PS51460"/>
    </source>
</evidence>
<dbReference type="InterPro" id="IPR036872">
    <property type="entry name" value="CH_dom_sf"/>
</dbReference>
<feature type="compositionally biased region" description="Polar residues" evidence="5">
    <location>
        <begin position="339"/>
        <end position="359"/>
    </location>
</feature>
<dbReference type="GO" id="GO:0035371">
    <property type="term" value="C:microtubule plus-end"/>
    <property type="evidence" value="ECO:0007669"/>
    <property type="project" value="TreeGrafter"/>
</dbReference>
<dbReference type="InterPro" id="IPR036534">
    <property type="entry name" value="GAR_dom_sf"/>
</dbReference>
<dbReference type="STRING" id="75743.A0A401P397"/>
<reference evidence="8 9" key="1">
    <citation type="journal article" date="2018" name="Nat. Ecol. Evol.">
        <title>Shark genomes provide insights into elasmobranch evolution and the origin of vertebrates.</title>
        <authorList>
            <person name="Hara Y"/>
            <person name="Yamaguchi K"/>
            <person name="Onimaru K"/>
            <person name="Kadota M"/>
            <person name="Koyanagi M"/>
            <person name="Keeley SD"/>
            <person name="Tatsumi K"/>
            <person name="Tanaka K"/>
            <person name="Motone F"/>
            <person name="Kageyama Y"/>
            <person name="Nozu R"/>
            <person name="Adachi N"/>
            <person name="Nishimura O"/>
            <person name="Nakagawa R"/>
            <person name="Tanegashima C"/>
            <person name="Kiyatake I"/>
            <person name="Matsumoto R"/>
            <person name="Murakumo K"/>
            <person name="Nishida K"/>
            <person name="Terakita A"/>
            <person name="Kuratani S"/>
            <person name="Sato K"/>
            <person name="Hyodo S Kuraku.S."/>
        </authorList>
    </citation>
    <scope>NUCLEOTIDE SEQUENCE [LARGE SCALE GENOMIC DNA]</scope>
</reference>
<dbReference type="AlphaFoldDB" id="A0A401P397"/>
<dbReference type="SMART" id="SM00033">
    <property type="entry name" value="CH"/>
    <property type="match status" value="1"/>
</dbReference>
<feature type="compositionally biased region" description="Polar residues" evidence="5">
    <location>
        <begin position="371"/>
        <end position="397"/>
    </location>
</feature>
<dbReference type="GO" id="GO:0008017">
    <property type="term" value="F:microtubule binding"/>
    <property type="evidence" value="ECO:0007669"/>
    <property type="project" value="InterPro"/>
</dbReference>
<feature type="compositionally biased region" description="Basic and acidic residues" evidence="5">
    <location>
        <begin position="450"/>
        <end position="461"/>
    </location>
</feature>
<feature type="domain" description="Calponin-homology (CH)" evidence="6">
    <location>
        <begin position="27"/>
        <end position="155"/>
    </location>
</feature>
<dbReference type="PROSITE" id="PS51460">
    <property type="entry name" value="GAR"/>
    <property type="match status" value="1"/>
</dbReference>
<gene>
    <name evidence="8" type="ORF">scyTo_0008093</name>
</gene>
<dbReference type="InterPro" id="IPR003108">
    <property type="entry name" value="GAR_dom"/>
</dbReference>
<dbReference type="Gene3D" id="3.30.920.20">
    <property type="entry name" value="Gas2-like domain"/>
    <property type="match status" value="1"/>
</dbReference>
<feature type="compositionally biased region" description="Basic and acidic residues" evidence="5">
    <location>
        <begin position="971"/>
        <end position="983"/>
    </location>
</feature>
<feature type="compositionally biased region" description="Basic and acidic residues" evidence="5">
    <location>
        <begin position="399"/>
        <end position="415"/>
    </location>
</feature>
<dbReference type="EMBL" id="BFAA01003035">
    <property type="protein sequence ID" value="GCB67625.1"/>
    <property type="molecule type" value="Genomic_DNA"/>
</dbReference>
<name>A0A401P397_SCYTO</name>
<feature type="domain" description="GAR" evidence="7">
    <location>
        <begin position="199"/>
        <end position="271"/>
    </location>
</feature>
<accession>A0A401P397</accession>
<keyword evidence="2" id="KW-0963">Cytoplasm</keyword>
<dbReference type="PROSITE" id="PS50021">
    <property type="entry name" value="CH"/>
    <property type="match status" value="1"/>
</dbReference>